<comment type="similarity">
    <text evidence="1 7">Belongs to the peroxiredoxin family. Prx5 subfamily.</text>
</comment>
<dbReference type="EMBL" id="LODT01000022">
    <property type="protein sequence ID" value="KYQ94292.1"/>
    <property type="molecule type" value="Genomic_DNA"/>
</dbReference>
<dbReference type="InterPro" id="IPR013766">
    <property type="entry name" value="Thioredoxin_domain"/>
</dbReference>
<dbReference type="InParanoid" id="A0A151ZJW7"/>
<evidence type="ECO:0000259" key="8">
    <source>
        <dbReference type="PROSITE" id="PS51352"/>
    </source>
</evidence>
<dbReference type="Pfam" id="PF08534">
    <property type="entry name" value="Redoxin"/>
    <property type="match status" value="1"/>
</dbReference>
<gene>
    <name evidence="9" type="ORF">DLAC_04592</name>
</gene>
<dbReference type="PANTHER" id="PTHR10430:SF16">
    <property type="entry name" value="PEROXIREDOXIN-5, MITOCHONDRIAL"/>
    <property type="match status" value="1"/>
</dbReference>
<evidence type="ECO:0000256" key="2">
    <source>
        <dbReference type="ARBA" id="ARBA00022559"/>
    </source>
</evidence>
<dbReference type="InterPro" id="IPR036249">
    <property type="entry name" value="Thioredoxin-like_sf"/>
</dbReference>
<evidence type="ECO:0000256" key="7">
    <source>
        <dbReference type="RuleBase" id="RU366011"/>
    </source>
</evidence>
<dbReference type="Gene3D" id="3.40.30.10">
    <property type="entry name" value="Glutaredoxin"/>
    <property type="match status" value="1"/>
</dbReference>
<dbReference type="GO" id="GO:0034599">
    <property type="term" value="P:cellular response to oxidative stress"/>
    <property type="evidence" value="ECO:0007669"/>
    <property type="project" value="InterPro"/>
</dbReference>
<feature type="active site" description="Cysteine sulfenic acid (-SOH) intermediate" evidence="6">
    <location>
        <position position="64"/>
    </location>
</feature>
<dbReference type="STRING" id="361077.A0A151ZJW7"/>
<keyword evidence="10" id="KW-1185">Reference proteome</keyword>
<keyword evidence="3 7" id="KW-0049">Antioxidant</keyword>
<dbReference type="GO" id="GO:0042744">
    <property type="term" value="P:hydrogen peroxide catabolic process"/>
    <property type="evidence" value="ECO:0007669"/>
    <property type="project" value="TreeGrafter"/>
</dbReference>
<dbReference type="InterPro" id="IPR037944">
    <property type="entry name" value="PRX5-like"/>
</dbReference>
<dbReference type="SUPFAM" id="SSF52833">
    <property type="entry name" value="Thioredoxin-like"/>
    <property type="match status" value="1"/>
</dbReference>
<dbReference type="OMA" id="SAWGKQH"/>
<organism evidence="9 10">
    <name type="scientific">Tieghemostelium lacteum</name>
    <name type="common">Slime mold</name>
    <name type="synonym">Dictyostelium lacteum</name>
    <dbReference type="NCBI Taxonomy" id="361077"/>
    <lineage>
        <taxon>Eukaryota</taxon>
        <taxon>Amoebozoa</taxon>
        <taxon>Evosea</taxon>
        <taxon>Eumycetozoa</taxon>
        <taxon>Dictyostelia</taxon>
        <taxon>Dictyosteliales</taxon>
        <taxon>Raperosteliaceae</taxon>
        <taxon>Tieghemostelium</taxon>
    </lineage>
</organism>
<dbReference type="FunCoup" id="A0A151ZJW7">
    <property type="interactions" value="421"/>
</dbReference>
<keyword evidence="5 7" id="KW-0676">Redox-active center</keyword>
<feature type="domain" description="Thioredoxin" evidence="8">
    <location>
        <begin position="12"/>
        <end position="176"/>
    </location>
</feature>
<dbReference type="GO" id="GO:0005739">
    <property type="term" value="C:mitochondrion"/>
    <property type="evidence" value="ECO:0007669"/>
    <property type="project" value="TreeGrafter"/>
</dbReference>
<evidence type="ECO:0000256" key="4">
    <source>
        <dbReference type="ARBA" id="ARBA00023002"/>
    </source>
</evidence>
<name>A0A151ZJW7_TIELA</name>
<dbReference type="GO" id="GO:0005777">
    <property type="term" value="C:peroxisome"/>
    <property type="evidence" value="ECO:0007669"/>
    <property type="project" value="TreeGrafter"/>
</dbReference>
<comment type="caution">
    <text evidence="9">The sequence shown here is derived from an EMBL/GenBank/DDBJ whole genome shotgun (WGS) entry which is preliminary data.</text>
</comment>
<keyword evidence="2 7" id="KW-0575">Peroxidase</keyword>
<dbReference type="InterPro" id="IPR013740">
    <property type="entry name" value="Redoxin"/>
</dbReference>
<evidence type="ECO:0000313" key="9">
    <source>
        <dbReference type="EMBL" id="KYQ94292.1"/>
    </source>
</evidence>
<dbReference type="PROSITE" id="PS51352">
    <property type="entry name" value="THIOREDOXIN_2"/>
    <property type="match status" value="1"/>
</dbReference>
<evidence type="ECO:0000256" key="3">
    <source>
        <dbReference type="ARBA" id="ARBA00022862"/>
    </source>
</evidence>
<evidence type="ECO:0000313" key="10">
    <source>
        <dbReference type="Proteomes" id="UP000076078"/>
    </source>
</evidence>
<dbReference type="CDD" id="cd03013">
    <property type="entry name" value="PRX5_like"/>
    <property type="match status" value="1"/>
</dbReference>
<accession>A0A151ZJW7</accession>
<keyword evidence="4 7" id="KW-0560">Oxidoreductase</keyword>
<evidence type="ECO:0000256" key="6">
    <source>
        <dbReference type="PIRSR" id="PIRSR637944-1"/>
    </source>
</evidence>
<dbReference type="Proteomes" id="UP000076078">
    <property type="component" value="Unassembled WGS sequence"/>
</dbReference>
<protein>
    <submittedName>
        <fullName evidence="9">Peroxiredoxin</fullName>
    </submittedName>
</protein>
<evidence type="ECO:0000256" key="5">
    <source>
        <dbReference type="ARBA" id="ARBA00023284"/>
    </source>
</evidence>
<dbReference type="GO" id="GO:0045454">
    <property type="term" value="P:cell redox homeostasis"/>
    <property type="evidence" value="ECO:0007669"/>
    <property type="project" value="TreeGrafter"/>
</dbReference>
<dbReference type="AlphaFoldDB" id="A0A151ZJW7"/>
<evidence type="ECO:0000256" key="1">
    <source>
        <dbReference type="ARBA" id="ARBA00010505"/>
    </source>
</evidence>
<proteinExistence type="inferred from homology"/>
<dbReference type="FunFam" id="3.40.30.10:FF:000020">
    <property type="entry name" value="Peroxiredoxin"/>
    <property type="match status" value="1"/>
</dbReference>
<dbReference type="OrthoDB" id="1882547at2759"/>
<dbReference type="GO" id="GO:0008379">
    <property type="term" value="F:thioredoxin peroxidase activity"/>
    <property type="evidence" value="ECO:0007669"/>
    <property type="project" value="InterPro"/>
</dbReference>
<comment type="function">
    <text evidence="7">Thiol-specific peroxidase that catalyzes the reduction of hydrogen peroxide and organic hydroperoxides to water and alcohols, respectively. Plays a role in cell protection against oxidative stress by detoxifying peroxides.</text>
</comment>
<sequence length="176" mass="19310">MNIINNIVHKMIKVGDKLPEVNFWISTKAIDGACQMGKKVNSTQLFDNKKVVLFAIPGAFTPTCSAKHLPSFVQNSQQIKSKGIDSIICLATNDPFVMSAYERDQNIDGQVTLVSDGNSEFTKKIGMEMDGSGHGLGVGRSKRYAMIVENNIVKSLFLEEPGKYEVSSAEHVLSKL</sequence>
<dbReference type="PANTHER" id="PTHR10430">
    <property type="entry name" value="PEROXIREDOXIN"/>
    <property type="match status" value="1"/>
</dbReference>
<reference evidence="9 10" key="1">
    <citation type="submission" date="2015-12" db="EMBL/GenBank/DDBJ databases">
        <title>Dictyostelia acquired genes for synthesis and detection of signals that induce cell-type specialization by lateral gene transfer from prokaryotes.</title>
        <authorList>
            <person name="Gloeckner G."/>
            <person name="Schaap P."/>
        </authorList>
    </citation>
    <scope>NUCLEOTIDE SEQUENCE [LARGE SCALE GENOMIC DNA]</scope>
    <source>
        <strain evidence="9 10">TK</strain>
    </source>
</reference>